<dbReference type="PRINTS" id="PR01035">
    <property type="entry name" value="TCRTETA"/>
</dbReference>
<comment type="caution">
    <text evidence="8">The sequence shown here is derived from an EMBL/GenBank/DDBJ whole genome shotgun (WGS) entry which is preliminary data.</text>
</comment>
<keyword evidence="2" id="KW-0813">Transport</keyword>
<dbReference type="InterPro" id="IPR011701">
    <property type="entry name" value="MFS"/>
</dbReference>
<proteinExistence type="predicted"/>
<gene>
    <name evidence="8" type="ORF">OM076_12750</name>
</gene>
<sequence>MPRADHTRVVFLSLVLAGIVFALSQTVVSPALPEIQHQYGADAASAAWILTGYLLAASVATPIVGKLGDLFGRGKVLTIVLLVFAAGSAVCALAPSLGVLVIGRVIQGVGGGIFPLAFGIIRETFPPDRVATAIGGISATFGIGGGVGLVIAGLIVSALDASWLFWLGLMALPAAFAIWRFVPQEETRPGARVDWAGAALLSVALAALLYGLSKANEWGWGSPRVLALSLGGLALAGFWGWFETKVDQPLVDMRVLRRRPVLMTNVTAVLVGFSMFASFLLIPQLAQTNTKFGYGFSASVTGAGLLMLPSTLVMLVAGPFAGRLATRANSRLPLVIGTFSGMLAFVVYALFHGSEWEICVGGALLGVGIGFSFASMANLIVEAVPRDEVGVATGINTIMRSLGGALGAQLVASLLTAKTIAGTEIPSEAAYTDAFIVAAVAAGLAVVAALAIPQTRRPQPQPVPAPVAA</sequence>
<dbReference type="RefSeq" id="WP_270040319.1">
    <property type="nucleotide sequence ID" value="NZ_JAPDOD010000009.1"/>
</dbReference>
<feature type="transmembrane region" description="Helical" evidence="6">
    <location>
        <begin position="402"/>
        <end position="422"/>
    </location>
</feature>
<feature type="transmembrane region" description="Helical" evidence="6">
    <location>
        <begin position="363"/>
        <end position="381"/>
    </location>
</feature>
<feature type="transmembrane region" description="Helical" evidence="6">
    <location>
        <begin position="101"/>
        <end position="121"/>
    </location>
</feature>
<keyword evidence="3 6" id="KW-0812">Transmembrane</keyword>
<keyword evidence="9" id="KW-1185">Reference proteome</keyword>
<reference evidence="8" key="1">
    <citation type="submission" date="2022-10" db="EMBL/GenBank/DDBJ databases">
        <title>The WGS of Solirubrobacter ginsenosidimutans DSM 21036.</title>
        <authorList>
            <person name="Jiang Z."/>
        </authorList>
    </citation>
    <scope>NUCLEOTIDE SEQUENCE</scope>
    <source>
        <strain evidence="8">DSM 21036</strain>
    </source>
</reference>
<dbReference type="InterPro" id="IPR036259">
    <property type="entry name" value="MFS_trans_sf"/>
</dbReference>
<feature type="domain" description="Major facilitator superfamily (MFS) profile" evidence="7">
    <location>
        <begin position="10"/>
        <end position="457"/>
    </location>
</feature>
<evidence type="ECO:0000313" key="9">
    <source>
        <dbReference type="Proteomes" id="UP001149140"/>
    </source>
</evidence>
<feature type="transmembrane region" description="Helical" evidence="6">
    <location>
        <begin position="194"/>
        <end position="213"/>
    </location>
</feature>
<dbReference type="CDD" id="cd17504">
    <property type="entry name" value="MFS_MMR_MDR_like"/>
    <property type="match status" value="1"/>
</dbReference>
<feature type="transmembrane region" description="Helical" evidence="6">
    <location>
        <begin position="76"/>
        <end position="95"/>
    </location>
</feature>
<dbReference type="EMBL" id="JAPDOD010000009">
    <property type="protein sequence ID" value="MDA0161139.1"/>
    <property type="molecule type" value="Genomic_DNA"/>
</dbReference>
<feature type="transmembrane region" description="Helical" evidence="6">
    <location>
        <begin position="294"/>
        <end position="320"/>
    </location>
</feature>
<feature type="transmembrane region" description="Helical" evidence="6">
    <location>
        <begin position="163"/>
        <end position="182"/>
    </location>
</feature>
<feature type="transmembrane region" description="Helical" evidence="6">
    <location>
        <begin position="46"/>
        <end position="64"/>
    </location>
</feature>
<evidence type="ECO:0000259" key="7">
    <source>
        <dbReference type="PROSITE" id="PS50850"/>
    </source>
</evidence>
<keyword evidence="4 6" id="KW-1133">Transmembrane helix</keyword>
<evidence type="ECO:0000256" key="4">
    <source>
        <dbReference type="ARBA" id="ARBA00022989"/>
    </source>
</evidence>
<organism evidence="8 9">
    <name type="scientific">Solirubrobacter ginsenosidimutans</name>
    <dbReference type="NCBI Taxonomy" id="490573"/>
    <lineage>
        <taxon>Bacteria</taxon>
        <taxon>Bacillati</taxon>
        <taxon>Actinomycetota</taxon>
        <taxon>Thermoleophilia</taxon>
        <taxon>Solirubrobacterales</taxon>
        <taxon>Solirubrobacteraceae</taxon>
        <taxon>Solirubrobacter</taxon>
    </lineage>
</organism>
<dbReference type="Proteomes" id="UP001149140">
    <property type="component" value="Unassembled WGS sequence"/>
</dbReference>
<feature type="transmembrane region" description="Helical" evidence="6">
    <location>
        <begin position="262"/>
        <end position="282"/>
    </location>
</feature>
<dbReference type="Gene3D" id="1.20.1250.20">
    <property type="entry name" value="MFS general substrate transporter like domains"/>
    <property type="match status" value="1"/>
</dbReference>
<dbReference type="InterPro" id="IPR020846">
    <property type="entry name" value="MFS_dom"/>
</dbReference>
<evidence type="ECO:0000256" key="5">
    <source>
        <dbReference type="ARBA" id="ARBA00023136"/>
    </source>
</evidence>
<evidence type="ECO:0000256" key="2">
    <source>
        <dbReference type="ARBA" id="ARBA00022448"/>
    </source>
</evidence>
<feature type="transmembrane region" description="Helical" evidence="6">
    <location>
        <begin position="225"/>
        <end position="242"/>
    </location>
</feature>
<evidence type="ECO:0000256" key="6">
    <source>
        <dbReference type="SAM" id="Phobius"/>
    </source>
</evidence>
<dbReference type="Gene3D" id="1.20.1720.10">
    <property type="entry name" value="Multidrug resistance protein D"/>
    <property type="match status" value="1"/>
</dbReference>
<dbReference type="PANTHER" id="PTHR42718">
    <property type="entry name" value="MAJOR FACILITATOR SUPERFAMILY MULTIDRUG TRANSPORTER MFSC"/>
    <property type="match status" value="1"/>
</dbReference>
<dbReference type="PANTHER" id="PTHR42718:SF9">
    <property type="entry name" value="MAJOR FACILITATOR SUPERFAMILY MULTIDRUG TRANSPORTER MFSC"/>
    <property type="match status" value="1"/>
</dbReference>
<dbReference type="SUPFAM" id="SSF103473">
    <property type="entry name" value="MFS general substrate transporter"/>
    <property type="match status" value="1"/>
</dbReference>
<feature type="transmembrane region" description="Helical" evidence="6">
    <location>
        <begin position="332"/>
        <end position="351"/>
    </location>
</feature>
<dbReference type="Pfam" id="PF07690">
    <property type="entry name" value="MFS_1"/>
    <property type="match status" value="1"/>
</dbReference>
<dbReference type="GO" id="GO:0022857">
    <property type="term" value="F:transmembrane transporter activity"/>
    <property type="evidence" value="ECO:0007669"/>
    <property type="project" value="InterPro"/>
</dbReference>
<evidence type="ECO:0000313" key="8">
    <source>
        <dbReference type="EMBL" id="MDA0161139.1"/>
    </source>
</evidence>
<evidence type="ECO:0000256" key="1">
    <source>
        <dbReference type="ARBA" id="ARBA00004651"/>
    </source>
</evidence>
<feature type="transmembrane region" description="Helical" evidence="6">
    <location>
        <begin position="133"/>
        <end position="157"/>
    </location>
</feature>
<keyword evidence="5 6" id="KW-0472">Membrane</keyword>
<comment type="subcellular location">
    <subcellularLocation>
        <location evidence="1">Cell membrane</location>
        <topology evidence="1">Multi-pass membrane protein</topology>
    </subcellularLocation>
</comment>
<dbReference type="AlphaFoldDB" id="A0A9X3MRC2"/>
<feature type="transmembrane region" description="Helical" evidence="6">
    <location>
        <begin position="434"/>
        <end position="452"/>
    </location>
</feature>
<dbReference type="GO" id="GO:0005886">
    <property type="term" value="C:plasma membrane"/>
    <property type="evidence" value="ECO:0007669"/>
    <property type="project" value="UniProtKB-SubCell"/>
</dbReference>
<dbReference type="PROSITE" id="PS50850">
    <property type="entry name" value="MFS"/>
    <property type="match status" value="1"/>
</dbReference>
<protein>
    <submittedName>
        <fullName evidence="8">MFS transporter</fullName>
    </submittedName>
</protein>
<dbReference type="InterPro" id="IPR001958">
    <property type="entry name" value="Tet-R_TetA/multi-R_MdtG-like"/>
</dbReference>
<evidence type="ECO:0000256" key="3">
    <source>
        <dbReference type="ARBA" id="ARBA00022692"/>
    </source>
</evidence>
<name>A0A9X3MRC2_9ACTN</name>
<accession>A0A9X3MRC2</accession>